<dbReference type="EMBL" id="JAIWYP010000006">
    <property type="protein sequence ID" value="KAH3810178.1"/>
    <property type="molecule type" value="Genomic_DNA"/>
</dbReference>
<feature type="compositionally biased region" description="Polar residues" evidence="1">
    <location>
        <begin position="110"/>
        <end position="126"/>
    </location>
</feature>
<proteinExistence type="predicted"/>
<accession>A0A9D4G7I5</accession>
<name>A0A9D4G7I5_DREPO</name>
<feature type="region of interest" description="Disordered" evidence="1">
    <location>
        <begin position="106"/>
        <end position="126"/>
    </location>
</feature>
<organism evidence="2 3">
    <name type="scientific">Dreissena polymorpha</name>
    <name type="common">Zebra mussel</name>
    <name type="synonym">Mytilus polymorpha</name>
    <dbReference type="NCBI Taxonomy" id="45954"/>
    <lineage>
        <taxon>Eukaryota</taxon>
        <taxon>Metazoa</taxon>
        <taxon>Spiralia</taxon>
        <taxon>Lophotrochozoa</taxon>
        <taxon>Mollusca</taxon>
        <taxon>Bivalvia</taxon>
        <taxon>Autobranchia</taxon>
        <taxon>Heteroconchia</taxon>
        <taxon>Euheterodonta</taxon>
        <taxon>Imparidentia</taxon>
        <taxon>Neoheterodontei</taxon>
        <taxon>Myida</taxon>
        <taxon>Dreissenoidea</taxon>
        <taxon>Dreissenidae</taxon>
        <taxon>Dreissena</taxon>
    </lineage>
</organism>
<gene>
    <name evidence="2" type="ORF">DPMN_138567</name>
</gene>
<protein>
    <submittedName>
        <fullName evidence="2">Uncharacterized protein</fullName>
    </submittedName>
</protein>
<keyword evidence="3" id="KW-1185">Reference proteome</keyword>
<reference evidence="2" key="1">
    <citation type="journal article" date="2019" name="bioRxiv">
        <title>The Genome of the Zebra Mussel, Dreissena polymorpha: A Resource for Invasive Species Research.</title>
        <authorList>
            <person name="McCartney M.A."/>
            <person name="Auch B."/>
            <person name="Kono T."/>
            <person name="Mallez S."/>
            <person name="Zhang Y."/>
            <person name="Obille A."/>
            <person name="Becker A."/>
            <person name="Abrahante J.E."/>
            <person name="Garbe J."/>
            <person name="Badalamenti J.P."/>
            <person name="Herman A."/>
            <person name="Mangelson H."/>
            <person name="Liachko I."/>
            <person name="Sullivan S."/>
            <person name="Sone E.D."/>
            <person name="Koren S."/>
            <person name="Silverstein K.A.T."/>
            <person name="Beckman K.B."/>
            <person name="Gohl D.M."/>
        </authorList>
    </citation>
    <scope>NUCLEOTIDE SEQUENCE</scope>
    <source>
        <strain evidence="2">Duluth1</strain>
        <tissue evidence="2">Whole animal</tissue>
    </source>
</reference>
<dbReference type="AlphaFoldDB" id="A0A9D4G7I5"/>
<evidence type="ECO:0000313" key="3">
    <source>
        <dbReference type="Proteomes" id="UP000828390"/>
    </source>
</evidence>
<comment type="caution">
    <text evidence="2">The sequence shown here is derived from an EMBL/GenBank/DDBJ whole genome shotgun (WGS) entry which is preliminary data.</text>
</comment>
<evidence type="ECO:0000256" key="1">
    <source>
        <dbReference type="SAM" id="MobiDB-lite"/>
    </source>
</evidence>
<dbReference type="Proteomes" id="UP000828390">
    <property type="component" value="Unassembled WGS sequence"/>
</dbReference>
<reference evidence="2" key="2">
    <citation type="submission" date="2020-11" db="EMBL/GenBank/DDBJ databases">
        <authorList>
            <person name="McCartney M.A."/>
            <person name="Auch B."/>
            <person name="Kono T."/>
            <person name="Mallez S."/>
            <person name="Becker A."/>
            <person name="Gohl D.M."/>
            <person name="Silverstein K.A.T."/>
            <person name="Koren S."/>
            <person name="Bechman K.B."/>
            <person name="Herman A."/>
            <person name="Abrahante J.E."/>
            <person name="Garbe J."/>
        </authorList>
    </citation>
    <scope>NUCLEOTIDE SEQUENCE</scope>
    <source>
        <strain evidence="2">Duluth1</strain>
        <tissue evidence="2">Whole animal</tissue>
    </source>
</reference>
<evidence type="ECO:0000313" key="2">
    <source>
        <dbReference type="EMBL" id="KAH3810178.1"/>
    </source>
</evidence>
<sequence>MLAVLGHSKGSTALLVTSSCVTTVGKVSRGSMCVHLKVRHMHKHCHQIICSILSQNRHLNDPNVIDSSIFKQSEALQQETSPLNIQSSGKEVSQFFCNKEANIKSKKQPTKQATVPQFSGQWQGYN</sequence>